<keyword evidence="4" id="KW-1185">Reference proteome</keyword>
<name>B4EIY0_BURCJ</name>
<feature type="transmembrane region" description="Helical" evidence="1">
    <location>
        <begin position="40"/>
        <end position="61"/>
    </location>
</feature>
<evidence type="ECO:0000313" key="3">
    <source>
        <dbReference type="EMBL" id="CAR55282.1"/>
    </source>
</evidence>
<keyword evidence="1" id="KW-1133">Transmembrane helix</keyword>
<dbReference type="KEGG" id="bcj:BCAM1425"/>
<feature type="transmembrane region" description="Helical" evidence="1">
    <location>
        <begin position="96"/>
        <end position="115"/>
    </location>
</feature>
<dbReference type="HOGENOM" id="CLU_125997_0_0_4"/>
<dbReference type="Pfam" id="PF09335">
    <property type="entry name" value="VTT_dom"/>
    <property type="match status" value="1"/>
</dbReference>
<evidence type="ECO:0000259" key="2">
    <source>
        <dbReference type="Pfam" id="PF09335"/>
    </source>
</evidence>
<keyword evidence="1" id="KW-0472">Membrane</keyword>
<dbReference type="BioCyc" id="BCEN216591:G1G1V-5438-MONOMER"/>
<proteinExistence type="predicted"/>
<dbReference type="Proteomes" id="UP000001035">
    <property type="component" value="Chromosome 2"/>
</dbReference>
<reference evidence="3 4" key="1">
    <citation type="journal article" date="2009" name="J. Bacteriol.">
        <title>The genome of Burkholderia cenocepacia J2315, an epidemic pathogen of cystic fibrosis patients.</title>
        <authorList>
            <person name="Holden M.T."/>
            <person name="Seth-Smith H.M."/>
            <person name="Crossman L.C."/>
            <person name="Sebaihia M."/>
            <person name="Bentley S.D."/>
            <person name="Cerdeno-Tarraga A.M."/>
            <person name="Thomson N.R."/>
            <person name="Bason N."/>
            <person name="Quail M.A."/>
            <person name="Sharp S."/>
            <person name="Cherevach I."/>
            <person name="Churcher C."/>
            <person name="Goodhead I."/>
            <person name="Hauser H."/>
            <person name="Holroyd N."/>
            <person name="Mungall K."/>
            <person name="Scott P."/>
            <person name="Walker D."/>
            <person name="White B."/>
            <person name="Rose H."/>
            <person name="Iversen P."/>
            <person name="Mil-Homens D."/>
            <person name="Rocha E.P."/>
            <person name="Fialho A.M."/>
            <person name="Baldwin A."/>
            <person name="Dowson C."/>
            <person name="Barrell B.G."/>
            <person name="Govan J.R."/>
            <person name="Vandamme P."/>
            <person name="Hart C.A."/>
            <person name="Mahenthiralingam E."/>
            <person name="Parkhill J."/>
        </authorList>
    </citation>
    <scope>NUCLEOTIDE SEQUENCE [LARGE SCALE GENOMIC DNA]</scope>
    <source>
        <strain evidence="4">ATCC BAA-245 / DSM 16553 / LMG 16656 / NCTC 13227 / J2315 / CF5610</strain>
    </source>
</reference>
<dbReference type="eggNOG" id="COG1238">
    <property type="taxonomic scope" value="Bacteria"/>
</dbReference>
<dbReference type="AlphaFoldDB" id="B4EIY0"/>
<dbReference type="RefSeq" id="WP_006481928.1">
    <property type="nucleotide sequence ID" value="NC_011001.1"/>
</dbReference>
<evidence type="ECO:0000256" key="1">
    <source>
        <dbReference type="SAM" id="Phobius"/>
    </source>
</evidence>
<dbReference type="InterPro" id="IPR032816">
    <property type="entry name" value="VTT_dom"/>
</dbReference>
<dbReference type="PANTHER" id="PTHR42709">
    <property type="entry name" value="ALKALINE PHOSPHATASE LIKE PROTEIN"/>
    <property type="match status" value="1"/>
</dbReference>
<accession>B4EIY0</accession>
<dbReference type="EMBL" id="AM747721">
    <property type="protein sequence ID" value="CAR55282.1"/>
    <property type="molecule type" value="Genomic_DNA"/>
</dbReference>
<protein>
    <submittedName>
        <fullName evidence="3">Membrane protein</fullName>
    </submittedName>
</protein>
<feature type="transmembrane region" description="Helical" evidence="1">
    <location>
        <begin position="121"/>
        <end position="141"/>
    </location>
</feature>
<keyword evidence="1" id="KW-0812">Transmembrane</keyword>
<dbReference type="InterPro" id="IPR051311">
    <property type="entry name" value="DedA_domain"/>
</dbReference>
<gene>
    <name evidence="3" type="ORF">BCAM1425</name>
</gene>
<feature type="domain" description="VTT" evidence="2">
    <location>
        <begin position="27"/>
        <end position="140"/>
    </location>
</feature>
<evidence type="ECO:0000313" key="4">
    <source>
        <dbReference type="Proteomes" id="UP000001035"/>
    </source>
</evidence>
<sequence length="143" mass="15621">MSELLTYGGLFAVSMVAATLFPLQSEAVLAGLLLAGREPAWALVLVASVGNVAGSAINWALGRGIEHFRERHWFPVKPSALARAERWYARYGRWSLLLSWAPVIGDPLTMIAGVLREPLPTFLVIVTIAKVGRYLAVAWLVTH</sequence>
<organism evidence="3 4">
    <name type="scientific">Burkholderia cenocepacia (strain ATCC BAA-245 / DSM 16553 / LMG 16656 / NCTC 13227 / J2315 / CF5610)</name>
    <name type="common">Burkholderia cepacia (strain J2315)</name>
    <dbReference type="NCBI Taxonomy" id="216591"/>
    <lineage>
        <taxon>Bacteria</taxon>
        <taxon>Pseudomonadati</taxon>
        <taxon>Pseudomonadota</taxon>
        <taxon>Betaproteobacteria</taxon>
        <taxon>Burkholderiales</taxon>
        <taxon>Burkholderiaceae</taxon>
        <taxon>Burkholderia</taxon>
        <taxon>Burkholderia cepacia complex</taxon>
    </lineage>
</organism>
<dbReference type="PANTHER" id="PTHR42709:SF4">
    <property type="entry name" value="INNER MEMBRANE PROTEIN YQAA"/>
    <property type="match status" value="1"/>
</dbReference>